<dbReference type="GO" id="GO:0016998">
    <property type="term" value="P:cell wall macromolecule catabolic process"/>
    <property type="evidence" value="ECO:0007669"/>
    <property type="project" value="InterPro"/>
</dbReference>
<dbReference type="SUPFAM" id="SSF53955">
    <property type="entry name" value="Lysozyme-like"/>
    <property type="match status" value="1"/>
</dbReference>
<evidence type="ECO:0000313" key="6">
    <source>
        <dbReference type="Proteomes" id="UP000003146"/>
    </source>
</evidence>
<dbReference type="EC" id="3.2.1.17" evidence="3"/>
<comment type="caution">
    <text evidence="5">The sequence shown here is derived from an EMBL/GenBank/DDBJ whole genome shotgun (WGS) entry which is preliminary data.</text>
</comment>
<comment type="catalytic activity">
    <reaction evidence="3">
        <text>Hydrolysis of (1-&gt;4)-beta-linkages between N-acetylmuramic acid and N-acetyl-D-glucosamine residues in a peptidoglycan and between N-acetyl-D-glucosamine residues in chitodextrins.</text>
        <dbReference type="EC" id="3.2.1.17"/>
    </reaction>
</comment>
<evidence type="ECO:0000256" key="3">
    <source>
        <dbReference type="RuleBase" id="RU003788"/>
    </source>
</evidence>
<accession>B3JE45</accession>
<dbReference type="InterPro" id="IPR023347">
    <property type="entry name" value="Lysozyme_dom_sf"/>
</dbReference>
<protein>
    <recommendedName>
        <fullName evidence="3">Lysozyme</fullName>
        <ecNumber evidence="3">3.2.1.17</ecNumber>
    </recommendedName>
</protein>
<sequence length="177" mass="20672">MSISKAELKRLFVSAVLAVTFSASLPAQDTDETPASFHDEPKAELAVELVKKYEGLHDRSDYPYYGYGHCRLEGEELSYDMTEAEAEELLRKDLEERYRLFCKYKKDALLLTVLSYNVGHGTLFGYGKRPKSRLLKKLEAGDRDIYGEYISYCHYKGRKIRSIERRRKMEFLLLYEK</sequence>
<comment type="similarity">
    <text evidence="3">Belongs to the glycosyl hydrolase 24 family.</text>
</comment>
<dbReference type="STRING" id="470145.BACCOP_00134"/>
<dbReference type="EMBL" id="ABIY02000016">
    <property type="protein sequence ID" value="EDV02747.1"/>
    <property type="molecule type" value="Genomic_DNA"/>
</dbReference>
<gene>
    <name evidence="5" type="ORF">BACCOP_00134</name>
</gene>
<keyword evidence="4" id="KW-0732">Signal</keyword>
<dbReference type="InterPro" id="IPR002196">
    <property type="entry name" value="Glyco_hydro_24"/>
</dbReference>
<dbReference type="eggNOG" id="COG3772">
    <property type="taxonomic scope" value="Bacteria"/>
</dbReference>
<evidence type="ECO:0000256" key="2">
    <source>
        <dbReference type="ARBA" id="ARBA00022638"/>
    </source>
</evidence>
<dbReference type="Pfam" id="PF00959">
    <property type="entry name" value="Phage_lysozyme"/>
    <property type="match status" value="1"/>
</dbReference>
<dbReference type="GO" id="GO:0031640">
    <property type="term" value="P:killing of cells of another organism"/>
    <property type="evidence" value="ECO:0007669"/>
    <property type="project" value="UniProtKB-KW"/>
</dbReference>
<dbReference type="GO" id="GO:0009253">
    <property type="term" value="P:peptidoglycan catabolic process"/>
    <property type="evidence" value="ECO:0007669"/>
    <property type="project" value="InterPro"/>
</dbReference>
<keyword evidence="2 3" id="KW-0081">Bacteriolytic enzyme</keyword>
<dbReference type="InterPro" id="IPR023346">
    <property type="entry name" value="Lysozyme-like_dom_sf"/>
</dbReference>
<dbReference type="GO" id="GO:0003796">
    <property type="term" value="F:lysozyme activity"/>
    <property type="evidence" value="ECO:0007669"/>
    <property type="project" value="UniProtKB-EC"/>
</dbReference>
<name>B3JE45_9BACT</name>
<organism evidence="5 6">
    <name type="scientific">Phocaeicola coprocola DSM 17136</name>
    <dbReference type="NCBI Taxonomy" id="470145"/>
    <lineage>
        <taxon>Bacteria</taxon>
        <taxon>Pseudomonadati</taxon>
        <taxon>Bacteroidota</taxon>
        <taxon>Bacteroidia</taxon>
        <taxon>Bacteroidales</taxon>
        <taxon>Bacteroidaceae</taxon>
        <taxon>Phocaeicola</taxon>
    </lineage>
</organism>
<feature type="signal peptide" evidence="4">
    <location>
        <begin position="1"/>
        <end position="29"/>
    </location>
</feature>
<reference evidence="5 6" key="2">
    <citation type="submission" date="2008-04" db="EMBL/GenBank/DDBJ databases">
        <authorList>
            <person name="Fulton L."/>
            <person name="Clifton S."/>
            <person name="Fulton B."/>
            <person name="Xu J."/>
            <person name="Minx P."/>
            <person name="Pepin K.H."/>
            <person name="Johnson M."/>
            <person name="Thiruvilangam P."/>
            <person name="Bhonagiri V."/>
            <person name="Nash W.E."/>
            <person name="Mardis E.R."/>
            <person name="Wilson R.K."/>
        </authorList>
    </citation>
    <scope>NUCLEOTIDE SEQUENCE [LARGE SCALE GENOMIC DNA]</scope>
    <source>
        <strain evidence="5 6">DSM 17136</strain>
    </source>
</reference>
<evidence type="ECO:0000313" key="5">
    <source>
        <dbReference type="EMBL" id="EDV02747.1"/>
    </source>
</evidence>
<dbReference type="Gene3D" id="1.10.530.40">
    <property type="match status" value="1"/>
</dbReference>
<keyword evidence="1 3" id="KW-0929">Antimicrobial</keyword>
<keyword evidence="3" id="KW-0378">Hydrolase</keyword>
<reference evidence="5 6" key="1">
    <citation type="submission" date="2008-04" db="EMBL/GenBank/DDBJ databases">
        <title>Draft genome sequence of Bacteroides coprocola (DSM 17136).</title>
        <authorList>
            <person name="Sudarsanam P."/>
            <person name="Ley R."/>
            <person name="Guruge J."/>
            <person name="Turnbaugh P.J."/>
            <person name="Mahowald M."/>
            <person name="Liep D."/>
            <person name="Gordon J."/>
        </authorList>
    </citation>
    <scope>NUCLEOTIDE SEQUENCE [LARGE SCALE GENOMIC DNA]</scope>
    <source>
        <strain evidence="5 6">DSM 17136</strain>
    </source>
</reference>
<proteinExistence type="inferred from homology"/>
<dbReference type="HOGENOM" id="CLU_135016_0_0_10"/>
<dbReference type="AlphaFoldDB" id="B3JE45"/>
<evidence type="ECO:0000256" key="4">
    <source>
        <dbReference type="SAM" id="SignalP"/>
    </source>
</evidence>
<keyword evidence="3" id="KW-0326">Glycosidase</keyword>
<feature type="chain" id="PRO_5002788198" description="Lysozyme" evidence="4">
    <location>
        <begin position="30"/>
        <end position="177"/>
    </location>
</feature>
<evidence type="ECO:0000256" key="1">
    <source>
        <dbReference type="ARBA" id="ARBA00022529"/>
    </source>
</evidence>
<dbReference type="GO" id="GO:0042742">
    <property type="term" value="P:defense response to bacterium"/>
    <property type="evidence" value="ECO:0007669"/>
    <property type="project" value="UniProtKB-KW"/>
</dbReference>
<dbReference type="Proteomes" id="UP000003146">
    <property type="component" value="Unassembled WGS sequence"/>
</dbReference>